<dbReference type="RefSeq" id="WP_355667570.1">
    <property type="nucleotide sequence ID" value="NZ_JBEXRX010000144.1"/>
</dbReference>
<accession>A0ABV2VWS7</accession>
<dbReference type="Gene3D" id="6.10.250.1300">
    <property type="match status" value="1"/>
</dbReference>
<evidence type="ECO:0000313" key="3">
    <source>
        <dbReference type="EMBL" id="MEU0156026.1"/>
    </source>
</evidence>
<keyword evidence="4" id="KW-1185">Reference proteome</keyword>
<feature type="region of interest" description="Disordered" evidence="1">
    <location>
        <begin position="191"/>
        <end position="281"/>
    </location>
</feature>
<organism evidence="3 4">
    <name type="scientific">Micromonospora fulviviridis</name>
    <dbReference type="NCBI Taxonomy" id="47860"/>
    <lineage>
        <taxon>Bacteria</taxon>
        <taxon>Bacillati</taxon>
        <taxon>Actinomycetota</taxon>
        <taxon>Actinomycetes</taxon>
        <taxon>Micromonosporales</taxon>
        <taxon>Micromonosporaceae</taxon>
        <taxon>Micromonospora</taxon>
    </lineage>
</organism>
<feature type="compositionally biased region" description="Pro residues" evidence="1">
    <location>
        <begin position="240"/>
        <end position="251"/>
    </location>
</feature>
<feature type="domain" description="Anti-sigma-D factor RsdA sigma factor binding region" evidence="2">
    <location>
        <begin position="14"/>
        <end position="55"/>
    </location>
</feature>
<dbReference type="EMBL" id="JBEXRX010000144">
    <property type="protein sequence ID" value="MEU0156026.1"/>
    <property type="molecule type" value="Genomic_DNA"/>
</dbReference>
<gene>
    <name evidence="3" type="ORF">ABZ071_29850</name>
</gene>
<feature type="compositionally biased region" description="Low complexity" evidence="1">
    <location>
        <begin position="252"/>
        <end position="265"/>
    </location>
</feature>
<sequence>MTVRTPGDGDEAMDLGTIARDDVLLDALGRGEPAPDGDALAGLLAAWRSDLAEEPAGVRPAAPDSVEEAPARPAVRRPRPWTLRLAAAAVALLALVSGLGLSSRDAGPGSPLWSLTRLLHPQQAEVRGIEDTIDRARAALDAGRLDDAEALIAQGRRDLARVEDRAAVARLGAALDVLARDLAAARAVTAPPSTAPAGSAPATPAPNAVPSPAVTGTPRPRPASSGGSPRPGTSGSPAPADSPLPPLPRLPLPSVSVSVSVSVPGLPLPGLPLPTGGGLLD</sequence>
<dbReference type="SUPFAM" id="SSF56954">
    <property type="entry name" value="Outer membrane efflux proteins (OEP)"/>
    <property type="match status" value="1"/>
</dbReference>
<comment type="caution">
    <text evidence="3">The sequence shown here is derived from an EMBL/GenBank/DDBJ whole genome shotgun (WGS) entry which is preliminary data.</text>
</comment>
<name>A0ABV2VWS7_9ACTN</name>
<reference evidence="3 4" key="1">
    <citation type="submission" date="2024-06" db="EMBL/GenBank/DDBJ databases">
        <title>The Natural Products Discovery Center: Release of the First 8490 Sequenced Strains for Exploring Actinobacteria Biosynthetic Diversity.</title>
        <authorList>
            <person name="Kalkreuter E."/>
            <person name="Kautsar S.A."/>
            <person name="Yang D."/>
            <person name="Bader C.D."/>
            <person name="Teijaro C.N."/>
            <person name="Fluegel L."/>
            <person name="Davis C.M."/>
            <person name="Simpson J.R."/>
            <person name="Lauterbach L."/>
            <person name="Steele A.D."/>
            <person name="Gui C."/>
            <person name="Meng S."/>
            <person name="Li G."/>
            <person name="Viehrig K."/>
            <person name="Ye F."/>
            <person name="Su P."/>
            <person name="Kiefer A.F."/>
            <person name="Nichols A."/>
            <person name="Cepeda A.J."/>
            <person name="Yan W."/>
            <person name="Fan B."/>
            <person name="Jiang Y."/>
            <person name="Adhikari A."/>
            <person name="Zheng C.-J."/>
            <person name="Schuster L."/>
            <person name="Cowan T.M."/>
            <person name="Smanski M.J."/>
            <person name="Chevrette M.G."/>
            <person name="De Carvalho L.P.S."/>
            <person name="Shen B."/>
        </authorList>
    </citation>
    <scope>NUCLEOTIDE SEQUENCE [LARGE SCALE GENOMIC DNA]</scope>
    <source>
        <strain evidence="3 4">NPDC006286</strain>
    </source>
</reference>
<protein>
    <submittedName>
        <fullName evidence="3">Anti-sigma-D factor RsdA</fullName>
    </submittedName>
</protein>
<feature type="compositionally biased region" description="Low complexity" evidence="1">
    <location>
        <begin position="216"/>
        <end position="239"/>
    </location>
</feature>
<evidence type="ECO:0000313" key="4">
    <source>
        <dbReference type="Proteomes" id="UP001550348"/>
    </source>
</evidence>
<dbReference type="Pfam" id="PF16751">
    <property type="entry name" value="RsdA_SigD_bd"/>
    <property type="match status" value="1"/>
</dbReference>
<evidence type="ECO:0000259" key="2">
    <source>
        <dbReference type="Pfam" id="PF16751"/>
    </source>
</evidence>
<dbReference type="InterPro" id="IPR031928">
    <property type="entry name" value="RsdA_SigD-bd"/>
</dbReference>
<dbReference type="Proteomes" id="UP001550348">
    <property type="component" value="Unassembled WGS sequence"/>
</dbReference>
<evidence type="ECO:0000256" key="1">
    <source>
        <dbReference type="SAM" id="MobiDB-lite"/>
    </source>
</evidence>
<proteinExistence type="predicted"/>
<feature type="compositionally biased region" description="Low complexity" evidence="1">
    <location>
        <begin position="191"/>
        <end position="202"/>
    </location>
</feature>